<evidence type="ECO:0000313" key="1">
    <source>
        <dbReference type="EMBL" id="KAK9169798.1"/>
    </source>
</evidence>
<dbReference type="Proteomes" id="UP001420932">
    <property type="component" value="Unassembled WGS sequence"/>
</dbReference>
<comment type="caution">
    <text evidence="1">The sequence shown here is derived from an EMBL/GenBank/DDBJ whole genome shotgun (WGS) entry which is preliminary data.</text>
</comment>
<organism evidence="1 2">
    <name type="scientific">Stephania yunnanensis</name>
    <dbReference type="NCBI Taxonomy" id="152371"/>
    <lineage>
        <taxon>Eukaryota</taxon>
        <taxon>Viridiplantae</taxon>
        <taxon>Streptophyta</taxon>
        <taxon>Embryophyta</taxon>
        <taxon>Tracheophyta</taxon>
        <taxon>Spermatophyta</taxon>
        <taxon>Magnoliopsida</taxon>
        <taxon>Ranunculales</taxon>
        <taxon>Menispermaceae</taxon>
        <taxon>Menispermoideae</taxon>
        <taxon>Cissampelideae</taxon>
        <taxon>Stephania</taxon>
    </lineage>
</organism>
<sequence length="54" mass="6041">MIFGISDSKTSISWILTHFAVRDRKKRLNSLIATQTGFGRSSLNAIGINRCMNI</sequence>
<dbReference type="EMBL" id="JBBNAF010000001">
    <property type="protein sequence ID" value="KAK9169798.1"/>
    <property type="molecule type" value="Genomic_DNA"/>
</dbReference>
<gene>
    <name evidence="1" type="ORF">Syun_001938</name>
</gene>
<accession>A0AAP0LEP2</accession>
<reference evidence="1 2" key="1">
    <citation type="submission" date="2024-01" db="EMBL/GenBank/DDBJ databases">
        <title>Genome assemblies of Stephania.</title>
        <authorList>
            <person name="Yang L."/>
        </authorList>
    </citation>
    <scope>NUCLEOTIDE SEQUENCE [LARGE SCALE GENOMIC DNA]</scope>
    <source>
        <strain evidence="1">YNDBR</strain>
        <tissue evidence="1">Leaf</tissue>
    </source>
</reference>
<proteinExistence type="predicted"/>
<evidence type="ECO:0000313" key="2">
    <source>
        <dbReference type="Proteomes" id="UP001420932"/>
    </source>
</evidence>
<keyword evidence="2" id="KW-1185">Reference proteome</keyword>
<dbReference type="AlphaFoldDB" id="A0AAP0LEP2"/>
<name>A0AAP0LEP2_9MAGN</name>
<protein>
    <submittedName>
        <fullName evidence="1">Uncharacterized protein</fullName>
    </submittedName>
</protein>